<dbReference type="AlphaFoldDB" id="A0A177AIE1"/>
<name>A0A177AIE1_9PEZI</name>
<dbReference type="VEuPathDB" id="FungiDB:GMDG_05847"/>
<dbReference type="Pfam" id="PF12585">
    <property type="entry name" value="DUF3759"/>
    <property type="match status" value="1"/>
</dbReference>
<dbReference type="PANTHER" id="PTHR37450:SF1">
    <property type="entry name" value="CIPC PROTEIN"/>
    <property type="match status" value="1"/>
</dbReference>
<feature type="compositionally biased region" description="Polar residues" evidence="1">
    <location>
        <begin position="13"/>
        <end position="23"/>
    </location>
</feature>
<accession>A0A177AIE1</accession>
<sequence length="128" mass="14604">MFGFGDAHDDYQQAYNTDDNTPNEAKFSHEAIAGAAAFAGFKAFEDKQRKDGKPVSHQFAKELLAGLAGAEVDRLAETKGMDFYDKERAQHQAKEKSHELYDQHYGQHEEYNPQQRDAPQEMQQYGSW</sequence>
<evidence type="ECO:0008006" key="3">
    <source>
        <dbReference type="Google" id="ProtNLM"/>
    </source>
</evidence>
<organism evidence="2">
    <name type="scientific">Pseudogymnoascus destructans</name>
    <dbReference type="NCBI Taxonomy" id="655981"/>
    <lineage>
        <taxon>Eukaryota</taxon>
        <taxon>Fungi</taxon>
        <taxon>Dikarya</taxon>
        <taxon>Ascomycota</taxon>
        <taxon>Pezizomycotina</taxon>
        <taxon>Leotiomycetes</taxon>
        <taxon>Thelebolales</taxon>
        <taxon>Thelebolaceae</taxon>
        <taxon>Pseudogymnoascus</taxon>
    </lineage>
</organism>
<dbReference type="GeneID" id="36284534"/>
<reference evidence="2" key="1">
    <citation type="submission" date="2016-03" db="EMBL/GenBank/DDBJ databases">
        <title>Updated assembly of Pseudogymnoascus destructans, the fungus causing white-nose syndrome of bats.</title>
        <authorList>
            <person name="Palmer J.M."/>
            <person name="Drees K.P."/>
            <person name="Foster J.T."/>
            <person name="Lindner D.L."/>
        </authorList>
    </citation>
    <scope>NUCLEOTIDE SEQUENCE [LARGE SCALE GENOMIC DNA]</scope>
    <source>
        <strain evidence="2">20631-21</strain>
    </source>
</reference>
<proteinExistence type="predicted"/>
<feature type="compositionally biased region" description="Basic and acidic residues" evidence="1">
    <location>
        <begin position="1"/>
        <end position="11"/>
    </location>
</feature>
<evidence type="ECO:0000313" key="2">
    <source>
        <dbReference type="EMBL" id="OAF61848.1"/>
    </source>
</evidence>
<evidence type="ECO:0000256" key="1">
    <source>
        <dbReference type="SAM" id="MobiDB-lite"/>
    </source>
</evidence>
<feature type="compositionally biased region" description="Polar residues" evidence="1">
    <location>
        <begin position="112"/>
        <end position="128"/>
    </location>
</feature>
<protein>
    <recommendedName>
        <fullName evidence="3">CipC-like antibiotic response protein</fullName>
    </recommendedName>
</protein>
<dbReference type="OrthoDB" id="9895617at2759"/>
<feature type="region of interest" description="Disordered" evidence="1">
    <location>
        <begin position="1"/>
        <end position="24"/>
    </location>
</feature>
<dbReference type="eggNOG" id="ENOG502S76S">
    <property type="taxonomic scope" value="Eukaryota"/>
</dbReference>
<feature type="compositionally biased region" description="Basic and acidic residues" evidence="1">
    <location>
        <begin position="87"/>
        <end position="111"/>
    </location>
</feature>
<dbReference type="EMBL" id="KV441388">
    <property type="protein sequence ID" value="OAF61848.1"/>
    <property type="molecule type" value="Genomic_DNA"/>
</dbReference>
<gene>
    <name evidence="2" type="ORF">VC83_01445</name>
</gene>
<dbReference type="Proteomes" id="UP000077154">
    <property type="component" value="Unassembled WGS sequence"/>
</dbReference>
<dbReference type="PANTHER" id="PTHR37450">
    <property type="entry name" value="CIPC PROTEIN"/>
    <property type="match status" value="1"/>
</dbReference>
<feature type="region of interest" description="Disordered" evidence="1">
    <location>
        <begin position="87"/>
        <end position="128"/>
    </location>
</feature>
<dbReference type="InterPro" id="IPR022234">
    <property type="entry name" value="DUF3759"/>
</dbReference>
<dbReference type="RefSeq" id="XP_024327122.1">
    <property type="nucleotide sequence ID" value="XM_024465123.1"/>
</dbReference>